<feature type="region of interest" description="Disordered" evidence="7">
    <location>
        <begin position="1122"/>
        <end position="1335"/>
    </location>
</feature>
<feature type="compositionally biased region" description="Polar residues" evidence="7">
    <location>
        <begin position="1059"/>
        <end position="1080"/>
    </location>
</feature>
<dbReference type="VEuPathDB" id="VectorBase:CQUJHB009352"/>
<feature type="region of interest" description="Disordered" evidence="7">
    <location>
        <begin position="137"/>
        <end position="202"/>
    </location>
</feature>
<feature type="region of interest" description="Disordered" evidence="7">
    <location>
        <begin position="524"/>
        <end position="592"/>
    </location>
</feature>
<proteinExistence type="inferred from homology"/>
<feature type="compositionally biased region" description="Gly residues" evidence="7">
    <location>
        <begin position="572"/>
        <end position="583"/>
    </location>
</feature>
<dbReference type="PROSITE" id="PS52027">
    <property type="entry name" value="ZF_C2HC_C3H"/>
    <property type="match status" value="1"/>
</dbReference>
<dbReference type="VEuPathDB" id="VectorBase:CPIJ006163"/>
<feature type="compositionally biased region" description="Basic and acidic residues" evidence="7">
    <location>
        <begin position="341"/>
        <end position="351"/>
    </location>
</feature>
<evidence type="ECO:0000256" key="4">
    <source>
        <dbReference type="ARBA" id="ARBA00022833"/>
    </source>
</evidence>
<feature type="region of interest" description="Disordered" evidence="7">
    <location>
        <begin position="822"/>
        <end position="878"/>
    </location>
</feature>
<evidence type="ECO:0000256" key="3">
    <source>
        <dbReference type="ARBA" id="ARBA00022771"/>
    </source>
</evidence>
<keyword evidence="4" id="KW-0862">Zinc</keyword>
<feature type="compositionally biased region" description="Polar residues" evidence="7">
    <location>
        <begin position="828"/>
        <end position="837"/>
    </location>
</feature>
<dbReference type="InterPro" id="IPR026104">
    <property type="entry name" value="ZNF_C2HC_dom_1C"/>
</dbReference>
<feature type="region of interest" description="Disordered" evidence="7">
    <location>
        <begin position="1362"/>
        <end position="1451"/>
    </location>
</feature>
<sequence length="1541" mass="169685">MQLCKVVRFAKINNNLNEKQNYADQEKEDPVYEQQQQQYRPPDPFLEIPDPPEHLELQPCPICARNFVPTSLVKHIAICERMQSKKRKPFDSSRQRREGTELASYLPKNFGLPQNHPQTRVSPPKTVSNMFLKLENRTDLYPGSGQQASDKSNKAYRKDYSGAGSNNNSMSTSQTLATMSSSGGGGGGSNTHQTTATGATTPRPILKRSLSQQNEPCPYCERCFGFKAYDRHVEWCREKALLNKNIQHHQSSVAKERLQARIQYKAPQLKSKRALNREKYSGSLSCGGSTSSLADLDLPFPRHRSHLNSMSSSLSSDNKSDHSGSLKKIPSNDPGAVGYAGDRRGGTLPGKKREIRANLLENENFRNDSNNNNNPTGKIFGNNLLIRSTQDVRREKEQAVSVERVERLELVATGRAGEQRVPLKRGATKIVKCNKSDASFFDPHKQTKNAPPPPLAERSSLSCTAASGIQNNPSQETLASKSSFETFEQYFYYYEKQNRQKDRDLGHEEYEGYEDEELEIPFTNTMKRTKGKSGQSGKRRGRHGVAQGGLEEDDDFVPPFYDSNELRPIVDRGGGGGPGGEGGSASRRKGSRIPKKVTLHQMHQDSQDPSSGESFDLSRDRNEIIQYHECCTGYTPDRYDPFLSAKRQLEELFSPTSSFNTSTKQQQTSNSRVTSPATPSPTQAMSKSVVVPATTKTTSPNMNLSNFRRASSLRMPRKVSRPMFIEKAKSNIQKGITDDGPVSPNFLKSSEYDEIPIKSVFNAAQMAEKPKMRDSSSVRRNLKLDIKEPNMPATDVPLSKTDSLAVFLKYEHELNLLMSEKEMKDKSNSLSKRSASLTGHERKETYSPSVNSKSNERSSPSEKEKPEKPVQEIQPIKKVPQKLVPIKLDPINITYNNNNNSNSTSKPTVISLDAILGKSSTKPKAPPPEEKLMTRKESTNYIDPKLINRCDNLPIMVTKLTKPELIETKPTVPATTIPKVSPEPPKRLNGTSPDTEGGGGKATDNRLSDLSTKSDDSKPTLTRQNGTSASRSSESSSIGDSSREPSPPSQRSEHKPNQDAKSQSPDSGVERSTPTKQPASTPIAVQKPERPPLPSFDDFDFEEFISSFEDERRSFQNAFYSRNATSNNNNSSTSSFNQRVTNNSFTDNSVKSAVNGSSTSNNNNNNTSSPSHFAASKPLTSSQSYYKPLNINGRSEEEETRQKSPQVPPRRHQPAPPPEQPPSTIRNLPSIQPVVAKTLPGSPTPNNPNSIFSYGPPSNDTNNNNSVKSSPSSTSRLGSGNNNSFNNSPLTATTHQPYQQQHQQHTTLSKTPSATNHMISATPSPPPPPPLANSAASTAFLDDLSPTERDLMKSVQELDRMCESSSSMYPADSDEVSSVEGYPLSGGGSRDGGQRGHRPSEGSKFSADSAYGSSLSRQSPNQQDSHHTHTVRRTHHHHHHHRGGATSQQQQLLLQQDAFDNSSGSESSLPPITTATLKAQKIELHSHGSSTKLAAGPTATAAAAAMAASQMSKFCHECGSRFMISTAKFCMECGVRRIMLD</sequence>
<feature type="compositionally biased region" description="Basic and acidic residues" evidence="7">
    <location>
        <begin position="1003"/>
        <end position="1018"/>
    </location>
</feature>
<dbReference type="eggNOG" id="KOG3940">
    <property type="taxonomic scope" value="Eukaryota"/>
</dbReference>
<protein>
    <recommendedName>
        <fullName evidence="8">C2HC/C3H-type domain-containing protein</fullName>
    </recommendedName>
</protein>
<dbReference type="EMBL" id="DS231921">
    <property type="protein sequence ID" value="EDS26508.1"/>
    <property type="molecule type" value="Genomic_DNA"/>
</dbReference>
<dbReference type="PANTHER" id="PTHR14649:SF1">
    <property type="entry name" value="ZINC FINGER C2HC DOMAIN-CONTAINING PROTEIN 1C"/>
    <property type="match status" value="1"/>
</dbReference>
<feature type="compositionally biased region" description="Low complexity" evidence="7">
    <location>
        <begin position="1028"/>
        <end position="1040"/>
    </location>
</feature>
<dbReference type="OMA" id="FRDCREF"/>
<keyword evidence="3 6" id="KW-0863">Zinc-finger</keyword>
<dbReference type="GO" id="GO:0008270">
    <property type="term" value="F:zinc ion binding"/>
    <property type="evidence" value="ECO:0007669"/>
    <property type="project" value="UniProtKB-KW"/>
</dbReference>
<dbReference type="Proteomes" id="UP000002320">
    <property type="component" value="Unassembled WGS sequence"/>
</dbReference>
<organism>
    <name type="scientific">Culex quinquefasciatus</name>
    <name type="common">Southern house mosquito</name>
    <name type="synonym">Culex pungens</name>
    <dbReference type="NCBI Taxonomy" id="7176"/>
    <lineage>
        <taxon>Eukaryota</taxon>
        <taxon>Metazoa</taxon>
        <taxon>Ecdysozoa</taxon>
        <taxon>Arthropoda</taxon>
        <taxon>Hexapoda</taxon>
        <taxon>Insecta</taxon>
        <taxon>Pterygota</taxon>
        <taxon>Neoptera</taxon>
        <taxon>Endopterygota</taxon>
        <taxon>Diptera</taxon>
        <taxon>Nematocera</taxon>
        <taxon>Culicoidea</taxon>
        <taxon>Culicidae</taxon>
        <taxon>Culicinae</taxon>
        <taxon>Culicini</taxon>
        <taxon>Culex</taxon>
        <taxon>Culex</taxon>
    </lineage>
</organism>
<feature type="compositionally biased region" description="Basic and acidic residues" evidence="7">
    <location>
        <begin position="151"/>
        <end position="160"/>
    </location>
</feature>
<feature type="compositionally biased region" description="Polar residues" evidence="7">
    <location>
        <begin position="163"/>
        <end position="179"/>
    </location>
</feature>
<dbReference type="FunCoup" id="B0WFX3">
    <property type="interactions" value="1"/>
</dbReference>
<dbReference type="OrthoDB" id="10066537at2759"/>
<feature type="compositionally biased region" description="Low complexity" evidence="7">
    <location>
        <begin position="1157"/>
        <end position="1171"/>
    </location>
</feature>
<evidence type="ECO:0000313" key="11">
    <source>
        <dbReference type="Proteomes" id="UP000002320"/>
    </source>
</evidence>
<reference evidence="10" key="2">
    <citation type="submission" date="2021-02" db="UniProtKB">
        <authorList>
            <consortium name="EnsemblMetazoa"/>
        </authorList>
    </citation>
    <scope>IDENTIFICATION</scope>
    <source>
        <strain evidence="10">JHB</strain>
    </source>
</reference>
<feature type="compositionally biased region" description="Basic residues" evidence="7">
    <location>
        <begin position="1428"/>
        <end position="1443"/>
    </location>
</feature>
<dbReference type="STRING" id="7176.B0WFX3"/>
<accession>B0WFX3</accession>
<reference evidence="9" key="1">
    <citation type="submission" date="2007-03" db="EMBL/GenBank/DDBJ databases">
        <title>Annotation of Culex pipiens quinquefasciatus.</title>
        <authorList>
            <consortium name="The Broad Institute Genome Sequencing Platform"/>
            <person name="Atkinson P.W."/>
            <person name="Hemingway J."/>
            <person name="Christensen B.M."/>
            <person name="Higgs S."/>
            <person name="Kodira C."/>
            <person name="Hannick L."/>
            <person name="Megy K."/>
            <person name="O'Leary S."/>
            <person name="Pearson M."/>
            <person name="Haas B.J."/>
            <person name="Mauceli E."/>
            <person name="Wortman J.R."/>
            <person name="Lee N.H."/>
            <person name="Guigo R."/>
            <person name="Stanke M."/>
            <person name="Alvarado L."/>
            <person name="Amedeo P."/>
            <person name="Antoine C.H."/>
            <person name="Arensburger P."/>
            <person name="Bidwell S.L."/>
            <person name="Crawford M."/>
            <person name="Camaro F."/>
            <person name="Devon K."/>
            <person name="Engels R."/>
            <person name="Hammond M."/>
            <person name="Howarth C."/>
            <person name="Koehrsen M."/>
            <person name="Lawson D."/>
            <person name="Montgomery P."/>
            <person name="Nene V."/>
            <person name="Nusbaum C."/>
            <person name="Puiu D."/>
            <person name="Romero-Severson J."/>
            <person name="Severson D.W."/>
            <person name="Shumway M."/>
            <person name="Sisk P."/>
            <person name="Stolte C."/>
            <person name="Zeng Q."/>
            <person name="Eisenstadt E."/>
            <person name="Fraser-Liggett C."/>
            <person name="Strausberg R."/>
            <person name="Galagan J."/>
            <person name="Birren B."/>
            <person name="Collins F.H."/>
        </authorList>
    </citation>
    <scope>NUCLEOTIDE SEQUENCE [LARGE SCALE GENOMIC DNA]</scope>
    <source>
        <strain evidence="9">JHB</strain>
    </source>
</reference>
<feature type="compositionally biased region" description="Polar residues" evidence="7">
    <location>
        <begin position="1411"/>
        <end position="1423"/>
    </location>
</feature>
<feature type="compositionally biased region" description="Polar residues" evidence="7">
    <location>
        <begin position="1308"/>
        <end position="1319"/>
    </location>
</feature>
<feature type="compositionally biased region" description="Basic and acidic residues" evidence="7">
    <location>
        <begin position="1392"/>
        <end position="1401"/>
    </location>
</feature>
<feature type="region of interest" description="Disordered" evidence="7">
    <location>
        <begin position="307"/>
        <end position="351"/>
    </location>
</feature>
<keyword evidence="2" id="KW-0479">Metal-binding</keyword>
<dbReference type="HOGENOM" id="CLU_002426_0_0_1"/>
<evidence type="ECO:0000256" key="5">
    <source>
        <dbReference type="ARBA" id="ARBA00023054"/>
    </source>
</evidence>
<evidence type="ECO:0000256" key="1">
    <source>
        <dbReference type="ARBA" id="ARBA00010843"/>
    </source>
</evidence>
<feature type="compositionally biased region" description="Low complexity" evidence="7">
    <location>
        <begin position="191"/>
        <end position="201"/>
    </location>
</feature>
<name>B0WFX3_CULQU</name>
<feature type="compositionally biased region" description="Polar residues" evidence="7">
    <location>
        <begin position="1247"/>
        <end position="1261"/>
    </location>
</feature>
<feature type="compositionally biased region" description="Low complexity" evidence="7">
    <location>
        <begin position="1122"/>
        <end position="1137"/>
    </location>
</feature>
<feature type="region of interest" description="Disordered" evidence="7">
    <location>
        <begin position="969"/>
        <end position="1098"/>
    </location>
</feature>
<evidence type="ECO:0000313" key="10">
    <source>
        <dbReference type="EnsemblMetazoa" id="CPIJ006163-PA"/>
    </source>
</evidence>
<dbReference type="KEGG" id="cqu:CpipJ_CPIJ006163"/>
<feature type="domain" description="C2HC/C3H-type" evidence="8">
    <location>
        <begin position="56"/>
        <end position="85"/>
    </location>
</feature>
<dbReference type="EnsemblMetazoa" id="CPIJ006163-RA">
    <property type="protein sequence ID" value="CPIJ006163-PA"/>
    <property type="gene ID" value="CPIJ006163"/>
</dbReference>
<feature type="region of interest" description="Disordered" evidence="7">
    <location>
        <begin position="654"/>
        <end position="689"/>
    </location>
</feature>
<evidence type="ECO:0000256" key="7">
    <source>
        <dbReference type="SAM" id="MobiDB-lite"/>
    </source>
</evidence>
<keyword evidence="11" id="KW-1185">Reference proteome</keyword>
<comment type="similarity">
    <text evidence="1">Belongs to the ZC2HC1 family.</text>
</comment>
<feature type="compositionally biased region" description="Basic and acidic residues" evidence="7">
    <location>
        <begin position="854"/>
        <end position="870"/>
    </location>
</feature>
<feature type="compositionally biased region" description="Polar residues" evidence="7">
    <location>
        <begin position="654"/>
        <end position="686"/>
    </location>
</feature>
<evidence type="ECO:0000256" key="6">
    <source>
        <dbReference type="PROSITE-ProRule" id="PRU01371"/>
    </source>
</evidence>
<dbReference type="Pfam" id="PF13913">
    <property type="entry name" value="zf-C2HC_2"/>
    <property type="match status" value="1"/>
</dbReference>
<dbReference type="PANTHER" id="PTHR14649">
    <property type="entry name" value="ZINC FINGER C2HC DOMAIN-CONTAINING PROTEIN 1C"/>
    <property type="match status" value="1"/>
</dbReference>
<evidence type="ECO:0000256" key="2">
    <source>
        <dbReference type="ARBA" id="ARBA00022723"/>
    </source>
</evidence>
<dbReference type="InterPro" id="IPR049899">
    <property type="entry name" value="Znf_C2HC_C3H"/>
</dbReference>
<evidence type="ECO:0000259" key="8">
    <source>
        <dbReference type="PROSITE" id="PS52027"/>
    </source>
</evidence>
<dbReference type="InParanoid" id="B0WFX3"/>
<feature type="compositionally biased region" description="Low complexity" evidence="7">
    <location>
        <begin position="307"/>
        <end position="317"/>
    </location>
</feature>
<evidence type="ECO:0000313" key="9">
    <source>
        <dbReference type="EMBL" id="EDS26508.1"/>
    </source>
</evidence>
<keyword evidence="5" id="KW-0175">Coiled coil</keyword>
<gene>
    <name evidence="10" type="primary">6037726</name>
    <name evidence="9" type="ORF">CpipJ_CPIJ006163</name>
</gene>
<feature type="compositionally biased region" description="Basic residues" evidence="7">
    <location>
        <begin position="527"/>
        <end position="543"/>
    </location>
</feature>
<feature type="compositionally biased region" description="Polar residues" evidence="7">
    <location>
        <begin position="1138"/>
        <end position="1156"/>
    </location>
</feature>
<feature type="compositionally biased region" description="Low complexity" evidence="7">
    <location>
        <begin position="1262"/>
        <end position="1307"/>
    </location>
</feature>
<feature type="region of interest" description="Disordered" evidence="7">
    <location>
        <begin position="439"/>
        <end position="460"/>
    </location>
</feature>